<proteinExistence type="predicted"/>
<reference evidence="1" key="1">
    <citation type="submission" date="2020-05" db="EMBL/GenBank/DDBJ databases">
        <authorList>
            <person name="Chiriac C."/>
            <person name="Salcher M."/>
            <person name="Ghai R."/>
            <person name="Kavagutti S V."/>
        </authorList>
    </citation>
    <scope>NUCLEOTIDE SEQUENCE</scope>
</reference>
<gene>
    <name evidence="1" type="ORF">UFOPK2158_01177</name>
</gene>
<protein>
    <submittedName>
        <fullName evidence="1">Unannotated protein</fullName>
    </submittedName>
</protein>
<organism evidence="1">
    <name type="scientific">freshwater metagenome</name>
    <dbReference type="NCBI Taxonomy" id="449393"/>
    <lineage>
        <taxon>unclassified sequences</taxon>
        <taxon>metagenomes</taxon>
        <taxon>ecological metagenomes</taxon>
    </lineage>
</organism>
<accession>A0A6J6KLL4</accession>
<name>A0A6J6KLL4_9ZZZZ</name>
<dbReference type="AlphaFoldDB" id="A0A6J6KLL4"/>
<evidence type="ECO:0000313" key="1">
    <source>
        <dbReference type="EMBL" id="CAB4650660.1"/>
    </source>
</evidence>
<dbReference type="EMBL" id="CAEZVY010000142">
    <property type="protein sequence ID" value="CAB4650660.1"/>
    <property type="molecule type" value="Genomic_DNA"/>
</dbReference>
<sequence length="66" mass="7170">MGQIGVRPTFKLLLPPAGVVVISAARKTAVATTDAIVTAFNIDAADSKSFSEPRHCFFHPFDRLRI</sequence>